<evidence type="ECO:0000313" key="2">
    <source>
        <dbReference type="Proteomes" id="UP001177021"/>
    </source>
</evidence>
<name>A0ACB0IXN2_TRIPR</name>
<accession>A0ACB0IXN2</accession>
<protein>
    <submittedName>
        <fullName evidence="1">Uncharacterized protein</fullName>
    </submittedName>
</protein>
<dbReference type="EMBL" id="CASHSV030000002">
    <property type="protein sequence ID" value="CAJ2636417.1"/>
    <property type="molecule type" value="Genomic_DNA"/>
</dbReference>
<sequence>MILCGGKINRVEKGTSLNARYFDIIYIRRKEAVMLFSTFRSAKRLKSLSTGKVFQYLFENIVVVVYSTDIDNAAMVKLFCSTLV</sequence>
<dbReference type="Proteomes" id="UP001177021">
    <property type="component" value="Unassembled WGS sequence"/>
</dbReference>
<keyword evidence="2" id="KW-1185">Reference proteome</keyword>
<proteinExistence type="predicted"/>
<evidence type="ECO:0000313" key="1">
    <source>
        <dbReference type="EMBL" id="CAJ2636417.1"/>
    </source>
</evidence>
<organism evidence="1 2">
    <name type="scientific">Trifolium pratense</name>
    <name type="common">Red clover</name>
    <dbReference type="NCBI Taxonomy" id="57577"/>
    <lineage>
        <taxon>Eukaryota</taxon>
        <taxon>Viridiplantae</taxon>
        <taxon>Streptophyta</taxon>
        <taxon>Embryophyta</taxon>
        <taxon>Tracheophyta</taxon>
        <taxon>Spermatophyta</taxon>
        <taxon>Magnoliopsida</taxon>
        <taxon>eudicotyledons</taxon>
        <taxon>Gunneridae</taxon>
        <taxon>Pentapetalae</taxon>
        <taxon>rosids</taxon>
        <taxon>fabids</taxon>
        <taxon>Fabales</taxon>
        <taxon>Fabaceae</taxon>
        <taxon>Papilionoideae</taxon>
        <taxon>50 kb inversion clade</taxon>
        <taxon>NPAAA clade</taxon>
        <taxon>Hologalegina</taxon>
        <taxon>IRL clade</taxon>
        <taxon>Trifolieae</taxon>
        <taxon>Trifolium</taxon>
    </lineage>
</organism>
<reference evidence="1" key="1">
    <citation type="submission" date="2023-10" db="EMBL/GenBank/DDBJ databases">
        <authorList>
            <person name="Rodriguez Cubillos JULIANA M."/>
            <person name="De Vega J."/>
        </authorList>
    </citation>
    <scope>NUCLEOTIDE SEQUENCE</scope>
</reference>
<gene>
    <name evidence="1" type="ORF">MILVUS5_LOCUS6918</name>
</gene>
<comment type="caution">
    <text evidence="1">The sequence shown here is derived from an EMBL/GenBank/DDBJ whole genome shotgun (WGS) entry which is preliminary data.</text>
</comment>